<evidence type="ECO:0008006" key="4">
    <source>
        <dbReference type="Google" id="ProtNLM"/>
    </source>
</evidence>
<dbReference type="Gene3D" id="3.30.559.10">
    <property type="entry name" value="Chloramphenicol acetyltransferase-like domain"/>
    <property type="match status" value="2"/>
</dbReference>
<evidence type="ECO:0000256" key="1">
    <source>
        <dbReference type="ARBA" id="ARBA00009861"/>
    </source>
</evidence>
<evidence type="ECO:0000313" key="3">
    <source>
        <dbReference type="Proteomes" id="UP001497516"/>
    </source>
</evidence>
<name>A0AAV2GVD6_9ROSI</name>
<accession>A0AAV2GVD6</accession>
<organism evidence="2 3">
    <name type="scientific">Linum trigynum</name>
    <dbReference type="NCBI Taxonomy" id="586398"/>
    <lineage>
        <taxon>Eukaryota</taxon>
        <taxon>Viridiplantae</taxon>
        <taxon>Streptophyta</taxon>
        <taxon>Embryophyta</taxon>
        <taxon>Tracheophyta</taxon>
        <taxon>Spermatophyta</taxon>
        <taxon>Magnoliopsida</taxon>
        <taxon>eudicotyledons</taxon>
        <taxon>Gunneridae</taxon>
        <taxon>Pentapetalae</taxon>
        <taxon>rosids</taxon>
        <taxon>fabids</taxon>
        <taxon>Malpighiales</taxon>
        <taxon>Linaceae</taxon>
        <taxon>Linum</taxon>
    </lineage>
</organism>
<dbReference type="AlphaFoldDB" id="A0AAV2GVD6"/>
<dbReference type="InterPro" id="IPR050317">
    <property type="entry name" value="Plant_Fungal_Acyltransferase"/>
</dbReference>
<dbReference type="Proteomes" id="UP001497516">
    <property type="component" value="Chromosome 9"/>
</dbReference>
<dbReference type="PANTHER" id="PTHR31642">
    <property type="entry name" value="TRICHOTHECENE 3-O-ACETYLTRANSFERASE"/>
    <property type="match status" value="1"/>
</dbReference>
<dbReference type="PANTHER" id="PTHR31642:SF231">
    <property type="entry name" value="BAHD FAMILY ACYLTRANSFERASE, CLADE V"/>
    <property type="match status" value="1"/>
</dbReference>
<protein>
    <recommendedName>
        <fullName evidence="4">Omega-hydroxypalmitate O-feruloyl transferase</fullName>
    </recommendedName>
</protein>
<gene>
    <name evidence="2" type="ORF">LTRI10_LOCUS52492</name>
</gene>
<dbReference type="Pfam" id="PF02458">
    <property type="entry name" value="Transferase"/>
    <property type="match status" value="1"/>
</dbReference>
<sequence>MAKEMDNNNNNNGYTYSITDQDISKQDPVVLFSPNHTFETIFLSNIDQAVSFPVETLFFFRGGGRNDDDDDIAATVRRAVEEDLLVPYYFMAGRLQFNEESSRLELVCNNAGAVFVEATSRLAMEELGDVSLPNPCFRRLIHRPGLYKSLADTPLMTIQVTKFVCGGYSIGFVTNHGTLDGKSAGQMFESLASICRGEGLKPNFAVHNDRTSLRARTPPRIQYPHHEYVTLRDFSSSFTALQHLHPSPLIFSKNYVHKLFSFSYNDISTLKEKANIYGRATNTKTTSFEAVVAHVWRSRTRAVFADFDQPSTVLFAVDVRSLVTPALPEGFVGNAVITAFATARAGDLVAEPVGYAVGKMKEGRERVTDDYVRSVIDWLEVHRGGVPATRGGNFYVSAWWKLPFNELDFGSGKPVHGGPVVSGNDEFVLLLADRRRGGGGGGGGVSVWLGLEEEKMDKFMGYVLDL</sequence>
<proteinExistence type="inferred from homology"/>
<keyword evidence="3" id="KW-1185">Reference proteome</keyword>
<dbReference type="EMBL" id="OZ034822">
    <property type="protein sequence ID" value="CAL1413245.1"/>
    <property type="molecule type" value="Genomic_DNA"/>
</dbReference>
<dbReference type="GO" id="GO:0016747">
    <property type="term" value="F:acyltransferase activity, transferring groups other than amino-acyl groups"/>
    <property type="evidence" value="ECO:0007669"/>
    <property type="project" value="TreeGrafter"/>
</dbReference>
<comment type="similarity">
    <text evidence="1">Belongs to the plant acyltransferase family.</text>
</comment>
<reference evidence="2 3" key="1">
    <citation type="submission" date="2024-04" db="EMBL/GenBank/DDBJ databases">
        <authorList>
            <person name="Fracassetti M."/>
        </authorList>
    </citation>
    <scope>NUCLEOTIDE SEQUENCE [LARGE SCALE GENOMIC DNA]</scope>
</reference>
<dbReference type="InterPro" id="IPR023213">
    <property type="entry name" value="CAT-like_dom_sf"/>
</dbReference>
<evidence type="ECO:0000313" key="2">
    <source>
        <dbReference type="EMBL" id="CAL1413245.1"/>
    </source>
</evidence>